<comment type="caution">
    <text evidence="1">The sequence shown here is derived from an EMBL/GenBank/DDBJ whole genome shotgun (WGS) entry which is preliminary data.</text>
</comment>
<evidence type="ECO:0000313" key="2">
    <source>
        <dbReference type="Proteomes" id="UP000221538"/>
    </source>
</evidence>
<protein>
    <submittedName>
        <fullName evidence="1">Uncharacterized protein</fullName>
    </submittedName>
</protein>
<dbReference type="EMBL" id="BEWI01000031">
    <property type="protein sequence ID" value="GAY20863.1"/>
    <property type="molecule type" value="Genomic_DNA"/>
</dbReference>
<organism evidence="1 2">
    <name type="scientific">Sphingobium fuliginis (strain ATCC 27551)</name>
    <dbReference type="NCBI Taxonomy" id="336203"/>
    <lineage>
        <taxon>Bacteria</taxon>
        <taxon>Pseudomonadati</taxon>
        <taxon>Pseudomonadota</taxon>
        <taxon>Alphaproteobacteria</taxon>
        <taxon>Sphingomonadales</taxon>
        <taxon>Sphingomonadaceae</taxon>
        <taxon>Sphingobium</taxon>
    </lineage>
</organism>
<reference evidence="1 2" key="1">
    <citation type="journal article" date="2013" name="Biodegradation">
        <title>Occurrence of 4-tert-butylphenol (4-t-BP) biodegradation in an aquatic sample caused by the presence of Spirodela polyrrhiza and isolation of a 4-t-BP-utilizing bacterium.</title>
        <authorList>
            <person name="Ogata Y."/>
            <person name="Toyama T."/>
            <person name="Yu N."/>
            <person name="Wang X."/>
            <person name="Sei K."/>
            <person name="Ike M."/>
        </authorList>
    </citation>
    <scope>NUCLEOTIDE SEQUENCE [LARGE SCALE GENOMIC DNA]</scope>
    <source>
        <strain evidence="1 2">OMI</strain>
    </source>
</reference>
<sequence length="39" mass="4161">MVPQSAERPSICDYSLPHIGAWGRNSKSAGAIILLPPAR</sequence>
<evidence type="ECO:0000313" key="1">
    <source>
        <dbReference type="EMBL" id="GAY20863.1"/>
    </source>
</evidence>
<dbReference type="AlphaFoldDB" id="A0A292ZDF2"/>
<reference evidence="1 2" key="2">
    <citation type="journal article" date="2013" name="Environ. Sci. Technol.">
        <title>The 4-tert-butylphenol-utilizing bacterium Sphingobium fuliginis OMI can degrade bisphenols via phenolic ring hydroxylation and meta-cleavage pathway.</title>
        <authorList>
            <person name="Ogata Y."/>
            <person name="Goda S."/>
            <person name="Toyama T."/>
            <person name="Sei K."/>
            <person name="Ike M."/>
        </authorList>
    </citation>
    <scope>NUCLEOTIDE SEQUENCE [LARGE SCALE GENOMIC DNA]</scope>
    <source>
        <strain evidence="1 2">OMI</strain>
    </source>
</reference>
<accession>A0A292ZDF2</accession>
<proteinExistence type="predicted"/>
<gene>
    <name evidence="1" type="ORF">SFOMI_1393</name>
</gene>
<dbReference type="Proteomes" id="UP000221538">
    <property type="component" value="Unassembled WGS sequence"/>
</dbReference>
<name>A0A292ZDF2_SPHSA</name>